<accession>A0A1I6NPF9</accession>
<dbReference type="GO" id="GO:0008909">
    <property type="term" value="F:isochorismate synthase activity"/>
    <property type="evidence" value="ECO:0007669"/>
    <property type="project" value="UniProtKB-EC"/>
</dbReference>
<dbReference type="EMBL" id="FOZP01000001">
    <property type="protein sequence ID" value="SFS29817.1"/>
    <property type="molecule type" value="Genomic_DNA"/>
</dbReference>
<evidence type="ECO:0000313" key="8">
    <source>
        <dbReference type="Proteomes" id="UP000199312"/>
    </source>
</evidence>
<dbReference type="STRING" id="593133.SAMN04488006_0310"/>
<comment type="similarity">
    <text evidence="2">Belongs to the isochorismate synthase family.</text>
</comment>
<keyword evidence="4" id="KW-0413">Isomerase</keyword>
<sequence length="357" mass="41230">MQTEITSFFNKITAIYKAQKPFVVYRKPNEELVSLIVQNNTKLYELEDYNQQGFVFMPFYDNGRKVLFPAKECSTFQTKITQYDTLLTKNSVVKITNDNNFNKAKEDHINLVEKALKFIKEGKSQKIVLSRKEIIEFSHFNMVNTYKKMLKNYINAYVYIWFHPQVGLWMGATPERLLNIKNNHFKTMALAGTQPFVNTTDVVWKDKELQEQQFVTDFIINNIKNSVDIKEINGPYTIKAGSLLHLRTDISGELIHLNMLKDLVTALHPTPAVCGLPKNTAQQFILENESYLRTYYSGFLGELNMHNSSQLFVNLRCMQIINNCAEIFVGGGITNESVPEKEFEETVSKSQIMKNIL</sequence>
<dbReference type="InterPro" id="IPR015890">
    <property type="entry name" value="Chorismate_C"/>
</dbReference>
<dbReference type="PANTHER" id="PTHR42839:SF2">
    <property type="entry name" value="ISOCHORISMATE SYNTHASE ENTC"/>
    <property type="match status" value="1"/>
</dbReference>
<evidence type="ECO:0000256" key="4">
    <source>
        <dbReference type="ARBA" id="ARBA00023235"/>
    </source>
</evidence>
<evidence type="ECO:0000256" key="3">
    <source>
        <dbReference type="ARBA" id="ARBA00012824"/>
    </source>
</evidence>
<organism evidence="7 8">
    <name type="scientific">Lutibacter maritimus</name>
    <dbReference type="NCBI Taxonomy" id="593133"/>
    <lineage>
        <taxon>Bacteria</taxon>
        <taxon>Pseudomonadati</taxon>
        <taxon>Bacteroidota</taxon>
        <taxon>Flavobacteriia</taxon>
        <taxon>Flavobacteriales</taxon>
        <taxon>Flavobacteriaceae</taxon>
        <taxon>Lutibacter</taxon>
    </lineage>
</organism>
<evidence type="ECO:0000313" key="7">
    <source>
        <dbReference type="EMBL" id="SFS29817.1"/>
    </source>
</evidence>
<proteinExistence type="inferred from homology"/>
<name>A0A1I6NPF9_9FLAO</name>
<evidence type="ECO:0000256" key="5">
    <source>
        <dbReference type="ARBA" id="ARBA00041564"/>
    </source>
</evidence>
<reference evidence="8" key="1">
    <citation type="submission" date="2016-10" db="EMBL/GenBank/DDBJ databases">
        <authorList>
            <person name="Varghese N."/>
            <person name="Submissions S."/>
        </authorList>
    </citation>
    <scope>NUCLEOTIDE SEQUENCE [LARGE SCALE GENOMIC DNA]</scope>
    <source>
        <strain evidence="8">DSM 24450</strain>
    </source>
</reference>
<evidence type="ECO:0000256" key="2">
    <source>
        <dbReference type="ARBA" id="ARBA00005297"/>
    </source>
</evidence>
<dbReference type="Pfam" id="PF00425">
    <property type="entry name" value="Chorismate_bind"/>
    <property type="match status" value="1"/>
</dbReference>
<dbReference type="NCBIfam" id="TIGR00543">
    <property type="entry name" value="isochor_syn"/>
    <property type="match status" value="1"/>
</dbReference>
<dbReference type="AlphaFoldDB" id="A0A1I6NPF9"/>
<evidence type="ECO:0000259" key="6">
    <source>
        <dbReference type="Pfam" id="PF00425"/>
    </source>
</evidence>
<evidence type="ECO:0000256" key="1">
    <source>
        <dbReference type="ARBA" id="ARBA00000799"/>
    </source>
</evidence>
<dbReference type="InterPro" id="IPR004561">
    <property type="entry name" value="IsoChor_synthase"/>
</dbReference>
<keyword evidence="8" id="KW-1185">Reference proteome</keyword>
<protein>
    <recommendedName>
        <fullName evidence="3">isochorismate synthase</fullName>
        <ecNumber evidence="3">5.4.4.2</ecNumber>
    </recommendedName>
    <alternativeName>
        <fullName evidence="5">Isochorismate mutase</fullName>
    </alternativeName>
</protein>
<dbReference type="SUPFAM" id="SSF56322">
    <property type="entry name" value="ADC synthase"/>
    <property type="match status" value="1"/>
</dbReference>
<dbReference type="EC" id="5.4.4.2" evidence="3"/>
<feature type="domain" description="Chorismate-utilising enzyme C-terminal" evidence="6">
    <location>
        <begin position="105"/>
        <end position="349"/>
    </location>
</feature>
<comment type="catalytic activity">
    <reaction evidence="1">
        <text>chorismate = isochorismate</text>
        <dbReference type="Rhea" id="RHEA:18985"/>
        <dbReference type="ChEBI" id="CHEBI:29748"/>
        <dbReference type="ChEBI" id="CHEBI:29780"/>
        <dbReference type="EC" id="5.4.4.2"/>
    </reaction>
</comment>
<dbReference type="Proteomes" id="UP000199312">
    <property type="component" value="Unassembled WGS sequence"/>
</dbReference>
<dbReference type="RefSeq" id="WP_245780582.1">
    <property type="nucleotide sequence ID" value="NZ_FOZP01000001.1"/>
</dbReference>
<dbReference type="PANTHER" id="PTHR42839">
    <property type="entry name" value="ISOCHORISMATE SYNTHASE ENTC"/>
    <property type="match status" value="1"/>
</dbReference>
<dbReference type="InterPro" id="IPR005801">
    <property type="entry name" value="ADC_synthase"/>
</dbReference>
<gene>
    <name evidence="7" type="ORF">SAMN04488006_0310</name>
</gene>
<dbReference type="Gene3D" id="3.60.120.10">
    <property type="entry name" value="Anthranilate synthase"/>
    <property type="match status" value="1"/>
</dbReference>